<evidence type="ECO:0000256" key="4">
    <source>
        <dbReference type="ARBA" id="ARBA00022801"/>
    </source>
</evidence>
<evidence type="ECO:0000256" key="9">
    <source>
        <dbReference type="RuleBase" id="RU367027"/>
    </source>
</evidence>
<evidence type="ECO:0000313" key="12">
    <source>
        <dbReference type="EMBL" id="KIK63672.1"/>
    </source>
</evidence>
<keyword evidence="6" id="KW-0067">ATP-binding</keyword>
<dbReference type="AlphaFoldDB" id="A0A0D0CVG1"/>
<evidence type="ECO:0000259" key="11">
    <source>
        <dbReference type="PROSITE" id="PS51194"/>
    </source>
</evidence>
<dbReference type="PROSITE" id="PS51192">
    <property type="entry name" value="HELICASE_ATP_BIND_1"/>
    <property type="match status" value="1"/>
</dbReference>
<protein>
    <recommendedName>
        <fullName evidence="9">ATP-dependent DNA helicase</fullName>
        <ecNumber evidence="9">3.6.4.12</ecNumber>
    </recommendedName>
</protein>
<keyword evidence="3" id="KW-0547">Nucleotide-binding</keyword>
<reference evidence="12 13" key="1">
    <citation type="submission" date="2014-04" db="EMBL/GenBank/DDBJ databases">
        <title>Evolutionary Origins and Diversification of the Mycorrhizal Mutualists.</title>
        <authorList>
            <consortium name="DOE Joint Genome Institute"/>
            <consortium name="Mycorrhizal Genomics Consortium"/>
            <person name="Kohler A."/>
            <person name="Kuo A."/>
            <person name="Nagy L.G."/>
            <person name="Floudas D."/>
            <person name="Copeland A."/>
            <person name="Barry K.W."/>
            <person name="Cichocki N."/>
            <person name="Veneault-Fourrey C."/>
            <person name="LaButti K."/>
            <person name="Lindquist E.A."/>
            <person name="Lipzen A."/>
            <person name="Lundell T."/>
            <person name="Morin E."/>
            <person name="Murat C."/>
            <person name="Riley R."/>
            <person name="Ohm R."/>
            <person name="Sun H."/>
            <person name="Tunlid A."/>
            <person name="Henrissat B."/>
            <person name="Grigoriev I.V."/>
            <person name="Hibbett D.S."/>
            <person name="Martin F."/>
        </authorList>
    </citation>
    <scope>NUCLEOTIDE SEQUENCE [LARGE SCALE GENOMIC DNA]</scope>
    <source>
        <strain evidence="12 13">FD-317 M1</strain>
    </source>
</reference>
<dbReference type="Proteomes" id="UP000053593">
    <property type="component" value="Unassembled WGS sequence"/>
</dbReference>
<evidence type="ECO:0000256" key="3">
    <source>
        <dbReference type="ARBA" id="ARBA00022741"/>
    </source>
</evidence>
<keyword evidence="13" id="KW-1185">Reference proteome</keyword>
<dbReference type="CDD" id="cd18033">
    <property type="entry name" value="DEXDc_FANCM"/>
    <property type="match status" value="1"/>
</dbReference>
<dbReference type="GO" id="GO:0016887">
    <property type="term" value="F:ATP hydrolysis activity"/>
    <property type="evidence" value="ECO:0007669"/>
    <property type="project" value="RHEA"/>
</dbReference>
<comment type="catalytic activity">
    <reaction evidence="8 9">
        <text>ATP + H2O = ADP + phosphate + H(+)</text>
        <dbReference type="Rhea" id="RHEA:13065"/>
        <dbReference type="ChEBI" id="CHEBI:15377"/>
        <dbReference type="ChEBI" id="CHEBI:15378"/>
        <dbReference type="ChEBI" id="CHEBI:30616"/>
        <dbReference type="ChEBI" id="CHEBI:43474"/>
        <dbReference type="ChEBI" id="CHEBI:456216"/>
        <dbReference type="EC" id="3.6.4.12"/>
    </reaction>
</comment>
<organism evidence="12 13">
    <name type="scientific">Collybiopsis luxurians FD-317 M1</name>
    <dbReference type="NCBI Taxonomy" id="944289"/>
    <lineage>
        <taxon>Eukaryota</taxon>
        <taxon>Fungi</taxon>
        <taxon>Dikarya</taxon>
        <taxon>Basidiomycota</taxon>
        <taxon>Agaricomycotina</taxon>
        <taxon>Agaricomycetes</taxon>
        <taxon>Agaricomycetidae</taxon>
        <taxon>Agaricales</taxon>
        <taxon>Marasmiineae</taxon>
        <taxon>Omphalotaceae</taxon>
        <taxon>Collybiopsis</taxon>
        <taxon>Collybiopsis luxurians</taxon>
    </lineage>
</organism>
<feature type="non-terminal residue" evidence="12">
    <location>
        <position position="562"/>
    </location>
</feature>
<gene>
    <name evidence="12" type="ORF">GYMLUDRAFT_162904</name>
</gene>
<dbReference type="EC" id="3.6.4.12" evidence="9"/>
<dbReference type="PANTHER" id="PTHR14025:SF20">
    <property type="entry name" value="FANCONI ANEMIA GROUP M PROTEIN"/>
    <property type="match status" value="1"/>
</dbReference>
<dbReference type="GO" id="GO:0036297">
    <property type="term" value="P:interstrand cross-link repair"/>
    <property type="evidence" value="ECO:0007669"/>
    <property type="project" value="UniProtKB-ARBA"/>
</dbReference>
<dbReference type="InterPro" id="IPR044749">
    <property type="entry name" value="FANCM_DEXDc"/>
</dbReference>
<accession>A0A0D0CVG1</accession>
<dbReference type="Pfam" id="PF00270">
    <property type="entry name" value="DEAD"/>
    <property type="match status" value="1"/>
</dbReference>
<feature type="domain" description="Helicase ATP-binding" evidence="10">
    <location>
        <begin position="16"/>
        <end position="184"/>
    </location>
</feature>
<comment type="subcellular location">
    <subcellularLocation>
        <location evidence="1 9">Nucleus</location>
    </subcellularLocation>
</comment>
<evidence type="ECO:0000259" key="10">
    <source>
        <dbReference type="PROSITE" id="PS51192"/>
    </source>
</evidence>
<dbReference type="OrthoDB" id="164902at2759"/>
<dbReference type="SMART" id="SM00487">
    <property type="entry name" value="DEXDc"/>
    <property type="match status" value="1"/>
</dbReference>
<dbReference type="InterPro" id="IPR011545">
    <property type="entry name" value="DEAD/DEAH_box_helicase_dom"/>
</dbReference>
<dbReference type="InterPro" id="IPR014001">
    <property type="entry name" value="Helicase_ATP-bd"/>
</dbReference>
<dbReference type="GO" id="GO:0005634">
    <property type="term" value="C:nucleus"/>
    <property type="evidence" value="ECO:0007669"/>
    <property type="project" value="UniProtKB-SubCell"/>
</dbReference>
<dbReference type="GO" id="GO:0045003">
    <property type="term" value="P:double-strand break repair via synthesis-dependent strand annealing"/>
    <property type="evidence" value="ECO:0007669"/>
    <property type="project" value="TreeGrafter"/>
</dbReference>
<evidence type="ECO:0000313" key="13">
    <source>
        <dbReference type="Proteomes" id="UP000053593"/>
    </source>
</evidence>
<comment type="function">
    <text evidence="9">ATP-dependent DNA helicase involved in DNA damage repair by homologous recombination and in genome maintenance. Capable of unwinding D-loops. Plays a role in limiting crossover recombinants during mitotic DNA double-strand break (DSB) repair. Component of a FANCM-MHF complex which promotes gene conversion at blocked replication forks, probably by reversal of the stalled fork.</text>
</comment>
<proteinExistence type="inferred from homology"/>
<evidence type="ECO:0000256" key="7">
    <source>
        <dbReference type="ARBA" id="ARBA00023242"/>
    </source>
</evidence>
<dbReference type="PANTHER" id="PTHR14025">
    <property type="entry name" value="FANCONI ANEMIA GROUP M FANCM FAMILY MEMBER"/>
    <property type="match status" value="1"/>
</dbReference>
<dbReference type="InterPro" id="IPR001650">
    <property type="entry name" value="Helicase_C-like"/>
</dbReference>
<dbReference type="EMBL" id="KN834763">
    <property type="protein sequence ID" value="KIK63672.1"/>
    <property type="molecule type" value="Genomic_DNA"/>
</dbReference>
<evidence type="ECO:0000256" key="2">
    <source>
        <dbReference type="ARBA" id="ARBA00009889"/>
    </source>
</evidence>
<dbReference type="InterPro" id="IPR027417">
    <property type="entry name" value="P-loop_NTPase"/>
</dbReference>
<evidence type="ECO:0000256" key="6">
    <source>
        <dbReference type="ARBA" id="ARBA00022840"/>
    </source>
</evidence>
<evidence type="ECO:0000256" key="5">
    <source>
        <dbReference type="ARBA" id="ARBA00022806"/>
    </source>
</evidence>
<comment type="similarity">
    <text evidence="2 9">Belongs to the DEAD box helicase family. DEAH subfamily. FANCM sub-subfamily.</text>
</comment>
<sequence length="562" mass="64517">WVYPIDKPKRTYQFEITKNSFLQNTLVCLPTGAGKTFIASVVMLNYYLWFPHRKIIFLAPTKPLVSQQAKACLESSGINVIDSVELTGEVGQDVRQSYWNQKRVFFMTPQTLLNDISSNRCLSKAVVLVVIDEAHRATGNYAYTQVVNELWKRNAKFRILALSATPGSSSGSIQSLINVLHINQIEIRDEKDLKQFKIQKVRLYILVPVVKKVQFILKISIIALSQYYFRAIAHCWRSPPLFDCIHPYAIQRRASGLEPEQKHLYQNFTVLQMFARLIGHLVEGSFMLFYKTLLKYGQKMRNSICFSEGNSLENNAQYRILINVTNDRLQTGFPSHPKMAMAKKLLLNHFGDERRDNSRDEVLNTKAIVFASNRFIVQEIVEMLQGQQPLIRAAAFVGQSVDSTGKKGMTQREQRQILRMFHEETLNTLVASSIAEEGFDIGEVDLIVCYDSQKSPIRMLQRLGRTGRKRAGIIHILMAAGREENHFSKAQATYQEVQSTLKNLTNIVLHPNDDCLVPEGLLSVCVEQLVNIKTIENQKRKKKIREMEKERKTKVKRIKLEY</sequence>
<dbReference type="GO" id="GO:0005524">
    <property type="term" value="F:ATP binding"/>
    <property type="evidence" value="ECO:0007669"/>
    <property type="project" value="UniProtKB-UniRule"/>
</dbReference>
<name>A0A0D0CVG1_9AGAR</name>
<keyword evidence="4" id="KW-0378">Hydrolase</keyword>
<dbReference type="GO" id="GO:0009378">
    <property type="term" value="F:four-way junction helicase activity"/>
    <property type="evidence" value="ECO:0007669"/>
    <property type="project" value="TreeGrafter"/>
</dbReference>
<keyword evidence="7" id="KW-0539">Nucleus</keyword>
<dbReference type="SUPFAM" id="SSF52540">
    <property type="entry name" value="P-loop containing nucleoside triphosphate hydrolases"/>
    <property type="match status" value="1"/>
</dbReference>
<dbReference type="GO" id="GO:0043138">
    <property type="term" value="F:3'-5' DNA helicase activity"/>
    <property type="evidence" value="ECO:0007669"/>
    <property type="project" value="TreeGrafter"/>
</dbReference>
<dbReference type="SMART" id="SM00490">
    <property type="entry name" value="HELICc"/>
    <property type="match status" value="1"/>
</dbReference>
<evidence type="ECO:0000256" key="1">
    <source>
        <dbReference type="ARBA" id="ARBA00004123"/>
    </source>
</evidence>
<comment type="subunit">
    <text evidence="9">Interacts with the MHF histone-fold complex to form the FANCM-MHF complex.</text>
</comment>
<dbReference type="GO" id="GO:0000400">
    <property type="term" value="F:four-way junction DNA binding"/>
    <property type="evidence" value="ECO:0007669"/>
    <property type="project" value="TreeGrafter"/>
</dbReference>
<dbReference type="FunFam" id="3.40.50.300:FF:000861">
    <property type="entry name" value="Fanconi anemia, complementation group M"/>
    <property type="match status" value="1"/>
</dbReference>
<dbReference type="PROSITE" id="PS51194">
    <property type="entry name" value="HELICASE_CTER"/>
    <property type="match status" value="1"/>
</dbReference>
<feature type="domain" description="Helicase C-terminal" evidence="11">
    <location>
        <begin position="357"/>
        <end position="515"/>
    </location>
</feature>
<evidence type="ECO:0000256" key="8">
    <source>
        <dbReference type="ARBA" id="ARBA00047995"/>
    </source>
</evidence>
<dbReference type="Gene3D" id="3.40.50.300">
    <property type="entry name" value="P-loop containing nucleotide triphosphate hydrolases"/>
    <property type="match status" value="2"/>
</dbReference>
<keyword evidence="5" id="KW-0347">Helicase</keyword>
<dbReference type="Pfam" id="PF00271">
    <property type="entry name" value="Helicase_C"/>
    <property type="match status" value="1"/>
</dbReference>
<dbReference type="HOGENOM" id="CLU_002513_3_2_1"/>